<sequence length="93" mass="10447">MLDRFRLNFRLRIDDDRQIHVQRGKVSPRFLRELADVLALFDIRRGAIECKGRGARMRLIFTDGFPQAGRQAVRNVWQPPSGPGGGGGMRAAG</sequence>
<protein>
    <submittedName>
        <fullName evidence="1">Uncharacterized protein</fullName>
    </submittedName>
</protein>
<dbReference type="Proteomes" id="UP000285310">
    <property type="component" value="Unassembled WGS sequence"/>
</dbReference>
<gene>
    <name evidence="1" type="ORF">SAJA_01755</name>
</gene>
<dbReference type="AlphaFoldDB" id="A0A423Q137"/>
<organism evidence="1 2">
    <name type="scientific">Salinisphaera japonica YTM-1</name>
    <dbReference type="NCBI Taxonomy" id="1209778"/>
    <lineage>
        <taxon>Bacteria</taxon>
        <taxon>Pseudomonadati</taxon>
        <taxon>Pseudomonadota</taxon>
        <taxon>Gammaproteobacteria</taxon>
        <taxon>Salinisphaerales</taxon>
        <taxon>Salinisphaeraceae</taxon>
        <taxon>Salinisphaera</taxon>
    </lineage>
</organism>
<proteinExistence type="predicted"/>
<accession>A0A423Q137</accession>
<dbReference type="RefSeq" id="WP_123656934.1">
    <property type="nucleotide sequence ID" value="NZ_AYKG01000003.1"/>
</dbReference>
<evidence type="ECO:0000313" key="2">
    <source>
        <dbReference type="Proteomes" id="UP000285310"/>
    </source>
</evidence>
<dbReference type="InterPro" id="IPR022090">
    <property type="entry name" value="DUF3634"/>
</dbReference>
<dbReference type="OrthoDB" id="5785391at2"/>
<dbReference type="EMBL" id="AYKG01000003">
    <property type="protein sequence ID" value="ROO31971.1"/>
    <property type="molecule type" value="Genomic_DNA"/>
</dbReference>
<name>A0A423Q137_9GAMM</name>
<dbReference type="InParanoid" id="A0A423Q137"/>
<comment type="caution">
    <text evidence="1">The sequence shown here is derived from an EMBL/GenBank/DDBJ whole genome shotgun (WGS) entry which is preliminary data.</text>
</comment>
<keyword evidence="2" id="KW-1185">Reference proteome</keyword>
<evidence type="ECO:0000313" key="1">
    <source>
        <dbReference type="EMBL" id="ROO31971.1"/>
    </source>
</evidence>
<reference evidence="1 2" key="1">
    <citation type="submission" date="2013-10" db="EMBL/GenBank/DDBJ databases">
        <title>Salinisphaera japonica YTM-1 Genome Sequencing.</title>
        <authorList>
            <person name="Lai Q."/>
            <person name="Li C."/>
            <person name="Shao Z."/>
        </authorList>
    </citation>
    <scope>NUCLEOTIDE SEQUENCE [LARGE SCALE GENOMIC DNA]</scope>
    <source>
        <strain evidence="1 2">YTM-1</strain>
    </source>
</reference>
<dbReference type="Pfam" id="PF12321">
    <property type="entry name" value="DUF3634"/>
    <property type="match status" value="1"/>
</dbReference>